<comment type="cofactor">
    <cofactor evidence="4">
        <name>Mn(2+)</name>
        <dbReference type="ChEBI" id="CHEBI:29035"/>
    </cofactor>
</comment>
<dbReference type="FunFam" id="3.30.750.70:FF:000004">
    <property type="entry name" value="Acetyl-CoA hydrolase/transferase"/>
    <property type="match status" value="1"/>
</dbReference>
<evidence type="ECO:0000313" key="10">
    <source>
        <dbReference type="Proteomes" id="UP001059596"/>
    </source>
</evidence>
<feature type="binding site" evidence="3">
    <location>
        <begin position="266"/>
        <end position="270"/>
    </location>
    <ligand>
        <name>substrate</name>
    </ligand>
</feature>
<dbReference type="InterPro" id="IPR046433">
    <property type="entry name" value="ActCoA_hydro"/>
</dbReference>
<dbReference type="InterPro" id="IPR003702">
    <property type="entry name" value="ActCoA_hydro_N"/>
</dbReference>
<dbReference type="Pfam" id="PF05060">
    <property type="entry name" value="MGAT2"/>
    <property type="match status" value="2"/>
</dbReference>
<evidence type="ECO:0000256" key="3">
    <source>
        <dbReference type="PIRSR" id="PIRSR607754-1"/>
    </source>
</evidence>
<feature type="compositionally biased region" description="Low complexity" evidence="6">
    <location>
        <begin position="416"/>
        <end position="440"/>
    </location>
</feature>
<keyword evidence="10" id="KW-1185">Reference proteome</keyword>
<gene>
    <name evidence="9" type="ORF">M5D96_001514</name>
</gene>
<dbReference type="InterPro" id="IPR026888">
    <property type="entry name" value="AcetylCoA_hyd_C"/>
</dbReference>
<dbReference type="SUPFAM" id="SSF100950">
    <property type="entry name" value="NagB/RpiA/CoA transferase-like"/>
    <property type="match status" value="2"/>
</dbReference>
<dbReference type="SUPFAM" id="SSF53448">
    <property type="entry name" value="Nucleotide-diphospho-sugar transferases"/>
    <property type="match status" value="1"/>
</dbReference>
<protein>
    <recommendedName>
        <fullName evidence="11">Alpha-1,6-mannosyl-glycoprotein 2-beta-N-acetylglucosaminyltransferase</fullName>
    </recommendedName>
</protein>
<feature type="disulfide bond" evidence="5">
    <location>
        <begin position="320"/>
        <end position="323"/>
    </location>
</feature>
<dbReference type="EMBL" id="JAMKOV010000001">
    <property type="protein sequence ID" value="KAI8045334.1"/>
    <property type="molecule type" value="Genomic_DNA"/>
</dbReference>
<evidence type="ECO:0000256" key="5">
    <source>
        <dbReference type="PIRSR" id="PIRSR607754-3"/>
    </source>
</evidence>
<dbReference type="PANTHER" id="PTHR21432:SF20">
    <property type="entry name" value="ACETYL-COA HYDROLASE"/>
    <property type="match status" value="1"/>
</dbReference>
<evidence type="ECO:0008006" key="11">
    <source>
        <dbReference type="Google" id="ProtNLM"/>
    </source>
</evidence>
<accession>A0A9Q0BVI0</accession>
<sequence length="1100" mass="122916">MSKMRGRILIPLPNTGAMGRKRNNFYMRSVFLLALCIFGLLQYHNFNYLDSRDNVLGDAVTNDSDDAILAMVPATLHKYLTPHSRNHTNSGAGVLSGAALLLNATSSGAATATTISFDVYHPPNITEIKRQIGRYNDMQSVLNEDVFGPLQNDSVIIVVQVHTRITYLRHLIVSLAQARDISKVLLVFSHDYYDDDINDLVQQIDFCKVMQIFYPYSIQTHPNEYPGVDPNDCPRNIKKEQALITNCNNAMYPDLYGHYREAKFTQTKHHWIWKANRVFNELEVTRYHTGLVLFLEEDHYVAEDFLYLLAMMQQRTKDLCPQCNVLSLGTYLKTFNYYTYHSKTNKKSYASSLISTNSLLGYNRNNNRNSVQLAVSSSYSSSSSAQSPPSSKVYVGDTADNQRASDSSNKRGNLINTVTATAATSDTSNNEQSSHSSSKNGAQTWNYHVLPSLYSVYQKLHARVRTVKIDRQSIINDYRKVEVMPWVSSKHNMGFAFNRTTWSNIRKCARHFCTYDDYNWDWSLQHVSQQCLRRKLHAMIVKGPRVFHIGECGVHHKNKNCESNQVISKVQHVLRIARNSHQLFPRSLTLTVPSLMKKSKLRKGNGGWGDLRDHELCLNMTLPTSKQLARHVGHLNSLLKTATTASAVSAQNNYFTYVRELSHPIAREPPIVKAEEAVACIKSGDTVFAGGAASTPVALLNAMAKHGKNNKLEGVTVCHMHTEGPGEYAKPEYKDIFRSNSFFMGANVRKAVAEGRGDNVPIFLHEIPQLFYKQIVKPDVSFIHVSPPDNHGYCSLGTSVDCVRAALLHSKLIVAQINPKMPRTFGDAIIHKSHFDYAIEVNDDLPQHGTGEISPVEKKIGKLIAENLVRDGATLQMGIGSIPDAVLAALHNHKDLGIHSEMFANGVVELVRKGCVTNSKKKMHQGRIVGSFLIGDKALYDFVDNNPFIEMYAIDYVNNTSIVKQQPRMTAINSCIEVDLTGQVCSDSIGSRFYSGFGGQVDFIRGAAEGIDGLGVPIIAMPSTTNKGESKISPTLKEGAGVVTSRAHVHYVVTEHGIASLFGKNVRQRMYELIQIADPKHRETLEKQAFDRIKVMPSPN</sequence>
<dbReference type="GO" id="GO:0009312">
    <property type="term" value="P:oligosaccharide biosynthetic process"/>
    <property type="evidence" value="ECO:0007669"/>
    <property type="project" value="InterPro"/>
</dbReference>
<dbReference type="Pfam" id="PF13336">
    <property type="entry name" value="AcetylCoA_hyd_C"/>
    <property type="match status" value="1"/>
</dbReference>
<feature type="region of interest" description="Disordered" evidence="6">
    <location>
        <begin position="380"/>
        <end position="441"/>
    </location>
</feature>
<dbReference type="GO" id="GO:0008455">
    <property type="term" value="F:alpha-1,6-mannosylglycoprotein 2-beta-N-acetylglucosaminyltransferase activity"/>
    <property type="evidence" value="ECO:0007669"/>
    <property type="project" value="InterPro"/>
</dbReference>
<keyword evidence="2" id="KW-0808">Transferase</keyword>
<dbReference type="GO" id="GO:0046872">
    <property type="term" value="F:metal ion binding"/>
    <property type="evidence" value="ECO:0007669"/>
    <property type="project" value="UniProtKB-KW"/>
</dbReference>
<keyword evidence="5" id="KW-1015">Disulfide bond</keyword>
<feature type="binding site" evidence="3">
    <location>
        <position position="191"/>
    </location>
    <ligand>
        <name>substrate</name>
    </ligand>
</feature>
<keyword evidence="4" id="KW-0464">Manganese</keyword>
<evidence type="ECO:0000256" key="1">
    <source>
        <dbReference type="ARBA" id="ARBA00009632"/>
    </source>
</evidence>
<evidence type="ECO:0000256" key="6">
    <source>
        <dbReference type="SAM" id="MobiDB-lite"/>
    </source>
</evidence>
<dbReference type="InterPro" id="IPR029044">
    <property type="entry name" value="Nucleotide-diphossugar_trans"/>
</dbReference>
<dbReference type="InterPro" id="IPR037171">
    <property type="entry name" value="NagB/RpiA_transferase-like"/>
</dbReference>
<evidence type="ECO:0000313" key="9">
    <source>
        <dbReference type="EMBL" id="KAI8045334.1"/>
    </source>
</evidence>
<dbReference type="GO" id="GO:0016020">
    <property type="term" value="C:membrane"/>
    <property type="evidence" value="ECO:0007669"/>
    <property type="project" value="InterPro"/>
</dbReference>
<dbReference type="Gene3D" id="3.30.750.70">
    <property type="entry name" value="4-hydroxybutyrate coenzyme like domains"/>
    <property type="match status" value="1"/>
</dbReference>
<dbReference type="InterPro" id="IPR007754">
    <property type="entry name" value="GlcNAc_II"/>
</dbReference>
<dbReference type="FunFam" id="3.40.1080.20:FF:000002">
    <property type="entry name" value="Acetyl-CoA hydrolase/transferase"/>
    <property type="match status" value="1"/>
</dbReference>
<dbReference type="Gene3D" id="3.40.1080.20">
    <property type="entry name" value="Acetyl-CoA hydrolase/transferase C-terminal domain"/>
    <property type="match status" value="1"/>
</dbReference>
<feature type="disulfide bond" evidence="5">
    <location>
        <begin position="233"/>
        <end position="247"/>
    </location>
</feature>
<evidence type="ECO:0000259" key="8">
    <source>
        <dbReference type="Pfam" id="PF13336"/>
    </source>
</evidence>
<dbReference type="Gene3D" id="3.40.1080.10">
    <property type="entry name" value="Glutaconate Coenzyme A-transferase"/>
    <property type="match status" value="1"/>
</dbReference>
<comment type="caution">
    <text evidence="9">The sequence shown here is derived from an EMBL/GenBank/DDBJ whole genome shotgun (WGS) entry which is preliminary data.</text>
</comment>
<keyword evidence="4" id="KW-0479">Metal-binding</keyword>
<dbReference type="InterPro" id="IPR038460">
    <property type="entry name" value="AcetylCoA_hyd_C_sf"/>
</dbReference>
<feature type="binding site" evidence="4">
    <location>
        <position position="298"/>
    </location>
    <ligand>
        <name>Mn(2+)</name>
        <dbReference type="ChEBI" id="CHEBI:29035"/>
    </ligand>
</feature>
<feature type="binding site" evidence="3">
    <location>
        <begin position="160"/>
        <end position="164"/>
    </location>
    <ligand>
        <name>substrate</name>
    </ligand>
</feature>
<name>A0A9Q0BVI0_9MUSC</name>
<dbReference type="Proteomes" id="UP001059596">
    <property type="component" value="Chromosome 3R"/>
</dbReference>
<comment type="similarity">
    <text evidence="1">Belongs to the acetyl-CoA hydrolase/transferase family.</text>
</comment>
<dbReference type="AlphaFoldDB" id="A0A9Q0BVI0"/>
<feature type="compositionally biased region" description="Polar residues" evidence="6">
    <location>
        <begin position="399"/>
        <end position="415"/>
    </location>
</feature>
<evidence type="ECO:0000256" key="2">
    <source>
        <dbReference type="ARBA" id="ARBA00022679"/>
    </source>
</evidence>
<organism evidence="9 10">
    <name type="scientific">Drosophila gunungcola</name>
    <name type="common">fruit fly</name>
    <dbReference type="NCBI Taxonomy" id="103775"/>
    <lineage>
        <taxon>Eukaryota</taxon>
        <taxon>Metazoa</taxon>
        <taxon>Ecdysozoa</taxon>
        <taxon>Arthropoda</taxon>
        <taxon>Hexapoda</taxon>
        <taxon>Insecta</taxon>
        <taxon>Pterygota</taxon>
        <taxon>Neoptera</taxon>
        <taxon>Endopterygota</taxon>
        <taxon>Diptera</taxon>
        <taxon>Brachycera</taxon>
        <taxon>Muscomorpha</taxon>
        <taxon>Ephydroidea</taxon>
        <taxon>Drosophilidae</taxon>
        <taxon>Drosophila</taxon>
        <taxon>Sophophora</taxon>
    </lineage>
</organism>
<dbReference type="GO" id="GO:0005795">
    <property type="term" value="C:Golgi stack"/>
    <property type="evidence" value="ECO:0007669"/>
    <property type="project" value="InterPro"/>
</dbReference>
<feature type="compositionally biased region" description="Low complexity" evidence="6">
    <location>
        <begin position="380"/>
        <end position="391"/>
    </location>
</feature>
<evidence type="ECO:0000259" key="7">
    <source>
        <dbReference type="Pfam" id="PF02550"/>
    </source>
</evidence>
<feature type="domain" description="Acetyl-CoA hydrolase/transferase N-terminal" evidence="7">
    <location>
        <begin position="673"/>
        <end position="842"/>
    </location>
</feature>
<feature type="domain" description="Acetyl-CoA hydrolase/transferase C-terminal" evidence="8">
    <location>
        <begin position="935"/>
        <end position="1089"/>
    </location>
</feature>
<dbReference type="PANTHER" id="PTHR21432">
    <property type="entry name" value="ACETYL-COA HYDROLASE-RELATED"/>
    <property type="match status" value="1"/>
</dbReference>
<evidence type="ECO:0000256" key="4">
    <source>
        <dbReference type="PIRSR" id="PIRSR607754-2"/>
    </source>
</evidence>
<dbReference type="Pfam" id="PF02550">
    <property type="entry name" value="AcetylCoA_hydro"/>
    <property type="match status" value="1"/>
</dbReference>
<proteinExistence type="inferred from homology"/>
<reference evidence="9" key="1">
    <citation type="journal article" date="2023" name="Genome Biol. Evol.">
        <title>Long-read-based Genome Assembly of Drosophila gunungcola Reveals Fewer Chemosensory Genes in Flower-breeding Species.</title>
        <authorList>
            <person name="Negi A."/>
            <person name="Liao B.Y."/>
            <person name="Yeh S.D."/>
        </authorList>
    </citation>
    <scope>NUCLEOTIDE SEQUENCE</scope>
    <source>
        <strain evidence="9">Sukarami</strain>
    </source>
</reference>
<dbReference type="Gene3D" id="3.90.550.10">
    <property type="entry name" value="Spore Coat Polysaccharide Biosynthesis Protein SpsA, Chain A"/>
    <property type="match status" value="2"/>
</dbReference>
<dbReference type="GO" id="GO:0008775">
    <property type="term" value="F:acetate CoA-transferase activity"/>
    <property type="evidence" value="ECO:0007669"/>
    <property type="project" value="InterPro"/>
</dbReference>
<dbReference type="GO" id="GO:0006083">
    <property type="term" value="P:acetate metabolic process"/>
    <property type="evidence" value="ECO:0007669"/>
    <property type="project" value="InterPro"/>
</dbReference>
<dbReference type="GO" id="GO:0005739">
    <property type="term" value="C:mitochondrion"/>
    <property type="evidence" value="ECO:0007669"/>
    <property type="project" value="TreeGrafter"/>
</dbReference>